<name>A0ABD5QT20_9EURY</name>
<comment type="caution">
    <text evidence="4">The sequence shown here is derived from an EMBL/GenBank/DDBJ whole genome shotgun (WGS) entry which is preliminary data.</text>
</comment>
<evidence type="ECO:0000259" key="3">
    <source>
        <dbReference type="Pfam" id="PF13559"/>
    </source>
</evidence>
<feature type="region of interest" description="Disordered" evidence="1">
    <location>
        <begin position="41"/>
        <end position="62"/>
    </location>
</feature>
<keyword evidence="2" id="KW-0812">Transmembrane</keyword>
<organism evidence="4 5">
    <name type="scientific">Halorubrum glutamatedens</name>
    <dbReference type="NCBI Taxonomy" id="2707018"/>
    <lineage>
        <taxon>Archaea</taxon>
        <taxon>Methanobacteriati</taxon>
        <taxon>Methanobacteriota</taxon>
        <taxon>Stenosarchaea group</taxon>
        <taxon>Halobacteria</taxon>
        <taxon>Halobacteriales</taxon>
        <taxon>Haloferacaceae</taxon>
        <taxon>Halorubrum</taxon>
    </lineage>
</organism>
<evidence type="ECO:0000256" key="2">
    <source>
        <dbReference type="SAM" id="Phobius"/>
    </source>
</evidence>
<feature type="domain" description="Protein-glutamine gamma-glutamyltransferase-like C-terminal" evidence="3">
    <location>
        <begin position="241"/>
        <end position="308"/>
    </location>
</feature>
<dbReference type="AlphaFoldDB" id="A0ABD5QT20"/>
<dbReference type="InterPro" id="IPR025403">
    <property type="entry name" value="TgpA-like_C"/>
</dbReference>
<evidence type="ECO:0000256" key="1">
    <source>
        <dbReference type="SAM" id="MobiDB-lite"/>
    </source>
</evidence>
<evidence type="ECO:0000313" key="5">
    <source>
        <dbReference type="Proteomes" id="UP001596145"/>
    </source>
</evidence>
<feature type="transmembrane region" description="Helical" evidence="2">
    <location>
        <begin position="105"/>
        <end position="125"/>
    </location>
</feature>
<feature type="region of interest" description="Disordered" evidence="1">
    <location>
        <begin position="194"/>
        <end position="214"/>
    </location>
</feature>
<accession>A0ABD5QT20</accession>
<gene>
    <name evidence="4" type="ORF">ACFPJA_11995</name>
</gene>
<dbReference type="Pfam" id="PF13559">
    <property type="entry name" value="DUF4129"/>
    <property type="match status" value="1"/>
</dbReference>
<keyword evidence="2" id="KW-0472">Membrane</keyword>
<sequence>MKRETLSTALLALLAVVALGIAAATLDSAVAVDGGGGFSGGVEGGAGPTDDPGEVSPSETSGGPTVLALPPICYPVLRSPSALLLLAAGLFVIGALAYRDTGSRFAAAVVAGTVGFPVGVVWYGLSSCRDPETVGELDLGLAGEEEGLLPAGGGGGSGLAGGSGNVSTPEAVFLAVVVLAILVSLLVLVAAAGDDDEASPGSRGPAEPEPDRTDPDLAAVARAAGEAADGIEGDAGDNGVYRAWRGMTEALEIDRPASATPTEFAAAAVEAGVDEEPVSELTEVFERVRYGGADPTDDRERRAAAALRRIEAEHGGEP</sequence>
<keyword evidence="2" id="KW-1133">Transmembrane helix</keyword>
<dbReference type="Proteomes" id="UP001596145">
    <property type="component" value="Unassembled WGS sequence"/>
</dbReference>
<reference evidence="4 5" key="1">
    <citation type="journal article" date="2019" name="Int. J. Syst. Evol. Microbiol.">
        <title>The Global Catalogue of Microorganisms (GCM) 10K type strain sequencing project: providing services to taxonomists for standard genome sequencing and annotation.</title>
        <authorList>
            <consortium name="The Broad Institute Genomics Platform"/>
            <consortium name="The Broad Institute Genome Sequencing Center for Infectious Disease"/>
            <person name="Wu L."/>
            <person name="Ma J."/>
        </authorList>
    </citation>
    <scope>NUCLEOTIDE SEQUENCE [LARGE SCALE GENOMIC DNA]</scope>
    <source>
        <strain evidence="4 5">CGMCC 1.16026</strain>
    </source>
</reference>
<proteinExistence type="predicted"/>
<dbReference type="EMBL" id="JBHSKV010000017">
    <property type="protein sequence ID" value="MFC5135435.1"/>
    <property type="molecule type" value="Genomic_DNA"/>
</dbReference>
<feature type="transmembrane region" description="Helical" evidence="2">
    <location>
        <begin position="171"/>
        <end position="193"/>
    </location>
</feature>
<keyword evidence="5" id="KW-1185">Reference proteome</keyword>
<protein>
    <submittedName>
        <fullName evidence="4">DUF4129 domain-containing protein</fullName>
    </submittedName>
</protein>
<feature type="transmembrane region" description="Helical" evidence="2">
    <location>
        <begin position="79"/>
        <end position="98"/>
    </location>
</feature>
<dbReference type="RefSeq" id="WP_122106538.1">
    <property type="nucleotide sequence ID" value="NZ_JBHSKV010000017.1"/>
</dbReference>
<evidence type="ECO:0000313" key="4">
    <source>
        <dbReference type="EMBL" id="MFC5135435.1"/>
    </source>
</evidence>